<proteinExistence type="predicted"/>
<evidence type="ECO:0000313" key="7">
    <source>
        <dbReference type="Proteomes" id="UP000694864"/>
    </source>
</evidence>
<reference evidence="8" key="2">
    <citation type="submission" date="2025-08" db="UniProtKB">
        <authorList>
            <consortium name="RefSeq"/>
        </authorList>
    </citation>
    <scope>IDENTIFICATION</scope>
    <source>
        <tissue evidence="8">Leaf</tissue>
    </source>
</reference>
<organism evidence="7 8">
    <name type="scientific">Camelina sativa</name>
    <name type="common">False flax</name>
    <name type="synonym">Myagrum sativum</name>
    <dbReference type="NCBI Taxonomy" id="90675"/>
    <lineage>
        <taxon>Eukaryota</taxon>
        <taxon>Viridiplantae</taxon>
        <taxon>Streptophyta</taxon>
        <taxon>Embryophyta</taxon>
        <taxon>Tracheophyta</taxon>
        <taxon>Spermatophyta</taxon>
        <taxon>Magnoliopsida</taxon>
        <taxon>eudicotyledons</taxon>
        <taxon>Gunneridae</taxon>
        <taxon>Pentapetalae</taxon>
        <taxon>rosids</taxon>
        <taxon>malvids</taxon>
        <taxon>Brassicales</taxon>
        <taxon>Brassicaceae</taxon>
        <taxon>Camelineae</taxon>
        <taxon>Camelina</taxon>
    </lineage>
</organism>
<keyword evidence="3" id="KW-0862">Zinc</keyword>
<evidence type="ECO:0000256" key="1">
    <source>
        <dbReference type="ARBA" id="ARBA00022723"/>
    </source>
</evidence>
<dbReference type="RefSeq" id="XP_010431227.1">
    <property type="nucleotide sequence ID" value="XM_010432925.1"/>
</dbReference>
<dbReference type="PANTHER" id="PTHR31973:SF187">
    <property type="entry name" value="MUTATOR TRANSPOSASE MUDRA PROTEIN"/>
    <property type="match status" value="1"/>
</dbReference>
<dbReference type="Proteomes" id="UP000694864">
    <property type="component" value="Chromosome 9"/>
</dbReference>
<sequence length="334" mass="37994">MQIFPLAFGVVEVENDSGWLWFIKHLQQFVPDEEDLVFVSDRHPSIYSALGKVYPLAHHVACAVHLFRNVKHKFKCGGLASMVSKAARAYTVGDFEYWWKEIEDRKPACAVYLREIGLSHWTLSHFSGNRYNVMSSNISESLNAAMVRAVDYPIVLMVEFIKAMLMRWFWCRRTKARKTKTRCTPEMEEMLIDHLEASVDCAVSSASDWIYQVNDGIGCVFTVDLENKTCTCRRFDVLKIPCCHALAASQVGGVDKYTLVDENYFVGPWINKYKGIIMPVPNEKDTVVPETCTEVDVNPPNTKRGGGRPRKKKDTISGGRASRQAKRRKAEENP</sequence>
<keyword evidence="7" id="KW-1185">Reference proteome</keyword>
<evidence type="ECO:0000259" key="6">
    <source>
        <dbReference type="PROSITE" id="PS50966"/>
    </source>
</evidence>
<accession>A0ABM0TTP0</accession>
<feature type="domain" description="SWIM-type" evidence="6">
    <location>
        <begin position="221"/>
        <end position="253"/>
    </location>
</feature>
<keyword evidence="2 4" id="KW-0863">Zinc-finger</keyword>
<protein>
    <submittedName>
        <fullName evidence="8">Uncharacterized protein LOC104715529</fullName>
    </submittedName>
</protein>
<keyword evidence="1" id="KW-0479">Metal-binding</keyword>
<evidence type="ECO:0000256" key="2">
    <source>
        <dbReference type="ARBA" id="ARBA00022771"/>
    </source>
</evidence>
<dbReference type="InterPro" id="IPR007527">
    <property type="entry name" value="Znf_SWIM"/>
</dbReference>
<dbReference type="PANTHER" id="PTHR31973">
    <property type="entry name" value="POLYPROTEIN, PUTATIVE-RELATED"/>
    <property type="match status" value="1"/>
</dbReference>
<dbReference type="InterPro" id="IPR018289">
    <property type="entry name" value="MULE_transposase_dom"/>
</dbReference>
<evidence type="ECO:0000313" key="8">
    <source>
        <dbReference type="RefSeq" id="XP_010431227.1"/>
    </source>
</evidence>
<evidence type="ECO:0000256" key="5">
    <source>
        <dbReference type="SAM" id="MobiDB-lite"/>
    </source>
</evidence>
<gene>
    <name evidence="8" type="primary">LOC104715529</name>
</gene>
<dbReference type="PROSITE" id="PS50966">
    <property type="entry name" value="ZF_SWIM"/>
    <property type="match status" value="1"/>
</dbReference>
<dbReference type="Pfam" id="PF10551">
    <property type="entry name" value="MULE"/>
    <property type="match status" value="1"/>
</dbReference>
<dbReference type="InterPro" id="IPR006564">
    <property type="entry name" value="Znf_PMZ"/>
</dbReference>
<evidence type="ECO:0000256" key="4">
    <source>
        <dbReference type="PROSITE-ProRule" id="PRU00325"/>
    </source>
</evidence>
<dbReference type="Pfam" id="PF04434">
    <property type="entry name" value="SWIM"/>
    <property type="match status" value="1"/>
</dbReference>
<name>A0ABM0TTP0_CAMSA</name>
<dbReference type="SMART" id="SM00575">
    <property type="entry name" value="ZnF_PMZ"/>
    <property type="match status" value="1"/>
</dbReference>
<reference evidence="7" key="1">
    <citation type="journal article" date="2014" name="Nat. Commun.">
        <title>The emerging biofuel crop Camelina sativa retains a highly undifferentiated hexaploid genome structure.</title>
        <authorList>
            <person name="Kagale S."/>
            <person name="Koh C."/>
            <person name="Nixon J."/>
            <person name="Bollina V."/>
            <person name="Clarke W.E."/>
            <person name="Tuteja R."/>
            <person name="Spillane C."/>
            <person name="Robinson S.J."/>
            <person name="Links M.G."/>
            <person name="Clarke C."/>
            <person name="Higgins E.E."/>
            <person name="Huebert T."/>
            <person name="Sharpe A.G."/>
            <person name="Parkin I.A."/>
        </authorList>
    </citation>
    <scope>NUCLEOTIDE SEQUENCE [LARGE SCALE GENOMIC DNA]</scope>
    <source>
        <strain evidence="7">cv. DH55</strain>
    </source>
</reference>
<feature type="region of interest" description="Disordered" evidence="5">
    <location>
        <begin position="293"/>
        <end position="334"/>
    </location>
</feature>
<evidence type="ECO:0000256" key="3">
    <source>
        <dbReference type="ARBA" id="ARBA00022833"/>
    </source>
</evidence>
<dbReference type="GeneID" id="104715529"/>